<dbReference type="AlphaFoldDB" id="A0A3M3JRQ4"/>
<reference evidence="1 2" key="1">
    <citation type="submission" date="2018-08" db="EMBL/GenBank/DDBJ databases">
        <title>Recombination of ecologically and evolutionarily significant loci maintains genetic cohesion in the Pseudomonas syringae species complex.</title>
        <authorList>
            <person name="Dillon M."/>
            <person name="Thakur S."/>
            <person name="Almeida R.N.D."/>
            <person name="Weir B.S."/>
            <person name="Guttman D.S."/>
        </authorList>
    </citation>
    <scope>NUCLEOTIDE SEQUENCE [LARGE SCALE GENOMIC DNA]</scope>
    <source>
        <strain evidence="1 2">ICMP 12341</strain>
    </source>
</reference>
<evidence type="ECO:0000313" key="2">
    <source>
        <dbReference type="Proteomes" id="UP000271468"/>
    </source>
</evidence>
<proteinExistence type="predicted"/>
<dbReference type="RefSeq" id="WP_122234940.1">
    <property type="nucleotide sequence ID" value="NZ_RBOV01000098.1"/>
</dbReference>
<name>A0A3M3JRQ4_9PSED</name>
<evidence type="ECO:0000313" key="1">
    <source>
        <dbReference type="EMBL" id="RMN13510.1"/>
    </source>
</evidence>
<sequence length="84" mass="9496">MSKAIKSKPTNITLPSGILESADETFLEPLKAEAFYGRPSRSMVIRALLEIALENGGKFRPENAHQYESFKEEIRRILTDRTEG</sequence>
<accession>A0A3M3JRQ4</accession>
<dbReference type="Proteomes" id="UP000271468">
    <property type="component" value="Unassembled WGS sequence"/>
</dbReference>
<dbReference type="EMBL" id="RBOV01000098">
    <property type="protein sequence ID" value="RMN13510.1"/>
    <property type="molecule type" value="Genomic_DNA"/>
</dbReference>
<protein>
    <submittedName>
        <fullName evidence="1">Uncharacterized protein</fullName>
    </submittedName>
</protein>
<organism evidence="1 2">
    <name type="scientific">Pseudomonas syringae pv. coriandricola</name>
    <dbReference type="NCBI Taxonomy" id="264453"/>
    <lineage>
        <taxon>Bacteria</taxon>
        <taxon>Pseudomonadati</taxon>
        <taxon>Pseudomonadota</taxon>
        <taxon>Gammaproteobacteria</taxon>
        <taxon>Pseudomonadales</taxon>
        <taxon>Pseudomonadaceae</taxon>
        <taxon>Pseudomonas</taxon>
    </lineage>
</organism>
<gene>
    <name evidence="1" type="ORF">ALQ65_200067</name>
</gene>
<comment type="caution">
    <text evidence="1">The sequence shown here is derived from an EMBL/GenBank/DDBJ whole genome shotgun (WGS) entry which is preliminary data.</text>
</comment>